<sequence>MSFSLYSSLSSLPEEDTLSLHYSSTLPLVAFRDRGDRALLSSSETLWHPNSLPYYNLHHSYDVNKVMEEETEAVGPTCVLSEQLFLRTLTAVNQTIPRRLGKLTSCVHVH</sequence>
<evidence type="ECO:0000313" key="1">
    <source>
        <dbReference type="EMBL" id="CAD2213963.1"/>
    </source>
</evidence>
<name>A0A7G2C5D4_9TRYP</name>
<reference evidence="1 2" key="1">
    <citation type="submission" date="2020-08" db="EMBL/GenBank/DDBJ databases">
        <authorList>
            <person name="Newling K."/>
            <person name="Davey J."/>
            <person name="Forrester S."/>
        </authorList>
    </citation>
    <scope>NUCLEOTIDE SEQUENCE [LARGE SCALE GENOMIC DNA]</scope>
    <source>
        <strain evidence="2">Crithidia deanei Carvalho (ATCC PRA-265)</strain>
    </source>
</reference>
<dbReference type="VEuPathDB" id="TriTrypDB:ADEAN_000140700"/>
<organism evidence="1 2">
    <name type="scientific">Angomonas deanei</name>
    <dbReference type="NCBI Taxonomy" id="59799"/>
    <lineage>
        <taxon>Eukaryota</taxon>
        <taxon>Discoba</taxon>
        <taxon>Euglenozoa</taxon>
        <taxon>Kinetoplastea</taxon>
        <taxon>Metakinetoplastina</taxon>
        <taxon>Trypanosomatida</taxon>
        <taxon>Trypanosomatidae</taxon>
        <taxon>Strigomonadinae</taxon>
        <taxon>Angomonas</taxon>
    </lineage>
</organism>
<proteinExistence type="predicted"/>
<protein>
    <submittedName>
        <fullName evidence="1">Uncharacterized protein</fullName>
    </submittedName>
</protein>
<accession>A0A7G2C5D4</accession>
<keyword evidence="2" id="KW-1185">Reference proteome</keyword>
<dbReference type="EMBL" id="LR877146">
    <property type="protein sequence ID" value="CAD2213963.1"/>
    <property type="molecule type" value="Genomic_DNA"/>
</dbReference>
<evidence type="ECO:0000313" key="2">
    <source>
        <dbReference type="Proteomes" id="UP000515908"/>
    </source>
</evidence>
<dbReference type="Proteomes" id="UP000515908">
    <property type="component" value="Chromosome 02"/>
</dbReference>
<dbReference type="AlphaFoldDB" id="A0A7G2C5D4"/>
<gene>
    <name evidence="1" type="ORF">ADEAN_000140700</name>
</gene>